<gene>
    <name evidence="11" type="ORF">O181_048912</name>
</gene>
<dbReference type="InterPro" id="IPR001465">
    <property type="entry name" value="Malate_synthase_TIM"/>
</dbReference>
<accession>A0A9Q3DVY8</accession>
<dbReference type="Proteomes" id="UP000765509">
    <property type="component" value="Unassembled WGS sequence"/>
</dbReference>
<dbReference type="FunFam" id="1.20.1220.12:FF:000001">
    <property type="entry name" value="Malate synthase"/>
    <property type="match status" value="1"/>
</dbReference>
<comment type="pathway">
    <text evidence="8">Carbohydrate metabolism; glyoxylate cycle; (S)-malate from isocitrate: step 2/2.</text>
</comment>
<dbReference type="AlphaFoldDB" id="A0A9Q3DVY8"/>
<feature type="active site" description="Proton acceptor" evidence="7">
    <location>
        <position position="79"/>
    </location>
</feature>
<dbReference type="CDD" id="cd00727">
    <property type="entry name" value="malate_synt_A"/>
    <property type="match status" value="1"/>
</dbReference>
<keyword evidence="5 8" id="KW-0808">Transferase</keyword>
<evidence type="ECO:0000256" key="1">
    <source>
        <dbReference type="ARBA" id="ARBA00006394"/>
    </source>
</evidence>
<evidence type="ECO:0000256" key="4">
    <source>
        <dbReference type="ARBA" id="ARBA00022532"/>
    </source>
</evidence>
<feature type="active site" description="Proton donor" evidence="7">
    <location>
        <position position="360"/>
    </location>
</feature>
<proteinExistence type="inferred from homology"/>
<dbReference type="PANTHER" id="PTHR42902">
    <property type="entry name" value="MALATE SYNTHASE"/>
    <property type="match status" value="1"/>
</dbReference>
<dbReference type="NCBIfam" id="TIGR01344">
    <property type="entry name" value="malate_syn_A"/>
    <property type="match status" value="1"/>
</dbReference>
<dbReference type="GO" id="GO:0006099">
    <property type="term" value="P:tricarboxylic acid cycle"/>
    <property type="evidence" value="ECO:0007669"/>
    <property type="project" value="UniProtKB-KW"/>
</dbReference>
<dbReference type="Pfam" id="PF01274">
    <property type="entry name" value="MS_TIM-barrel"/>
    <property type="match status" value="1"/>
</dbReference>
<protein>
    <recommendedName>
        <fullName evidence="2 8">Malate synthase</fullName>
        <ecNumber evidence="2 8">2.3.3.9</ecNumber>
    </recommendedName>
</protein>
<evidence type="ECO:0000256" key="5">
    <source>
        <dbReference type="ARBA" id="ARBA00022679"/>
    </source>
</evidence>
<comment type="caution">
    <text evidence="11">The sequence shown here is derived from an EMBL/GenBank/DDBJ whole genome shotgun (WGS) entry which is preliminary data.</text>
</comment>
<evidence type="ECO:0000313" key="11">
    <source>
        <dbReference type="EMBL" id="MBW0509197.1"/>
    </source>
</evidence>
<dbReference type="InterPro" id="IPR011076">
    <property type="entry name" value="Malate_synth_sf"/>
</dbReference>
<dbReference type="EC" id="2.3.3.9" evidence="2 8"/>
<sequence>RDRRVEITGPVDRKMVINALNSGASTYMADFEDSHAPTWLNNLDGQVNLRDAVRRQISFKGSNGKEYKLNNQIATLIVRPRGWHLDEPRMLVDGQPISASIFDFGIYFFHNAHECVKRGFGPYFYLPKMEHYLEARLWNDIFKISQDYIDMPRGTIRATCLIETIPAAFQMDEFIFELKEHSAGLNCGRWDYIFSFIKKMRHNPQFVLPDRADVTMTVPFMDAYVRLLIKTCHSRGVAAMGGMSAQIPIKDDPKANEAAINKVRADKLREVKAGHDGTWVAHPALVKVALEVFNEHMTGPNQYYLRRSEVKVTAHDLLNTNVPGKITEHGIRENLSAALQYCANWASGTGCVPIANLMEDAATAEIARLQIWQWIRHGASCDTREKITADWIDQILDEETDKAKRTTAKGLDPTKVDLAKRYLSSQARASVPDDFLTSALMSSLDDLAAPSRGKL</sequence>
<evidence type="ECO:0000313" key="12">
    <source>
        <dbReference type="Proteomes" id="UP000765509"/>
    </source>
</evidence>
<evidence type="ECO:0000259" key="9">
    <source>
        <dbReference type="Pfam" id="PF01274"/>
    </source>
</evidence>
<dbReference type="InterPro" id="IPR044856">
    <property type="entry name" value="Malate_synth_C_sf"/>
</dbReference>
<comment type="catalytic activity">
    <reaction evidence="6 8">
        <text>glyoxylate + acetyl-CoA + H2O = (S)-malate + CoA + H(+)</text>
        <dbReference type="Rhea" id="RHEA:18181"/>
        <dbReference type="ChEBI" id="CHEBI:15377"/>
        <dbReference type="ChEBI" id="CHEBI:15378"/>
        <dbReference type="ChEBI" id="CHEBI:15589"/>
        <dbReference type="ChEBI" id="CHEBI:36655"/>
        <dbReference type="ChEBI" id="CHEBI:57287"/>
        <dbReference type="ChEBI" id="CHEBI:57288"/>
        <dbReference type="EC" id="2.3.3.9"/>
    </reaction>
</comment>
<evidence type="ECO:0000256" key="2">
    <source>
        <dbReference type="ARBA" id="ARBA00012636"/>
    </source>
</evidence>
<dbReference type="InterPro" id="IPR046363">
    <property type="entry name" value="MS_N_TIM-barrel_dom"/>
</dbReference>
<evidence type="ECO:0000256" key="6">
    <source>
        <dbReference type="ARBA" id="ARBA00047918"/>
    </source>
</evidence>
<feature type="domain" description="Malate synthase TIM barrel" evidence="9">
    <location>
        <begin position="75"/>
        <end position="319"/>
    </location>
</feature>
<evidence type="ECO:0000256" key="8">
    <source>
        <dbReference type="RuleBase" id="RU000555"/>
    </source>
</evidence>
<dbReference type="PROSITE" id="PS00510">
    <property type="entry name" value="MALATE_SYNTHASE"/>
    <property type="match status" value="1"/>
</dbReference>
<dbReference type="FunFam" id="3.20.20.360:FF:000001">
    <property type="entry name" value="Malate synthase"/>
    <property type="match status" value="1"/>
</dbReference>
<dbReference type="Gene3D" id="3.20.20.360">
    <property type="entry name" value="Malate synthase, domain 3"/>
    <property type="match status" value="1"/>
</dbReference>
<keyword evidence="3 8" id="KW-0329">Glyoxylate bypass</keyword>
<feature type="non-terminal residue" evidence="11">
    <location>
        <position position="1"/>
    </location>
</feature>
<keyword evidence="4 8" id="KW-0816">Tricarboxylic acid cycle</keyword>
<evidence type="ECO:0000256" key="7">
    <source>
        <dbReference type="PIRSR" id="PIRSR601465-50"/>
    </source>
</evidence>
<dbReference type="GO" id="GO:0006097">
    <property type="term" value="P:glyoxylate cycle"/>
    <property type="evidence" value="ECO:0007669"/>
    <property type="project" value="UniProtKB-KW"/>
</dbReference>
<comment type="similarity">
    <text evidence="1 8">Belongs to the malate synthase family.</text>
</comment>
<dbReference type="EMBL" id="AVOT02020815">
    <property type="protein sequence ID" value="MBW0509197.1"/>
    <property type="molecule type" value="Genomic_DNA"/>
</dbReference>
<dbReference type="Pfam" id="PF20659">
    <property type="entry name" value="MS_C"/>
    <property type="match status" value="1"/>
</dbReference>
<feature type="domain" description="Malate synthase C-terminal" evidence="10">
    <location>
        <begin position="325"/>
        <end position="442"/>
    </location>
</feature>
<keyword evidence="12" id="KW-1185">Reference proteome</keyword>
<dbReference type="GO" id="GO:0005782">
    <property type="term" value="C:peroxisomal matrix"/>
    <property type="evidence" value="ECO:0007669"/>
    <property type="project" value="TreeGrafter"/>
</dbReference>
<dbReference type="GO" id="GO:0004474">
    <property type="term" value="F:malate synthase activity"/>
    <property type="evidence" value="ECO:0007669"/>
    <property type="project" value="UniProtKB-EC"/>
</dbReference>
<dbReference type="Gene3D" id="1.20.1220.12">
    <property type="entry name" value="Malate synthase, domain III"/>
    <property type="match status" value="1"/>
</dbReference>
<evidence type="ECO:0000256" key="3">
    <source>
        <dbReference type="ARBA" id="ARBA00022435"/>
    </source>
</evidence>
<dbReference type="OrthoDB" id="186072at2759"/>
<reference evidence="11" key="1">
    <citation type="submission" date="2021-03" db="EMBL/GenBank/DDBJ databases">
        <title>Draft genome sequence of rust myrtle Austropuccinia psidii MF-1, a brazilian biotype.</title>
        <authorList>
            <person name="Quecine M.C."/>
            <person name="Pachon D.M.R."/>
            <person name="Bonatelli M.L."/>
            <person name="Correr F.H."/>
            <person name="Franceschini L.M."/>
            <person name="Leite T.F."/>
            <person name="Margarido G.R.A."/>
            <person name="Almeida C.A."/>
            <person name="Ferrarezi J.A."/>
            <person name="Labate C.A."/>
        </authorList>
    </citation>
    <scope>NUCLEOTIDE SEQUENCE</scope>
    <source>
        <strain evidence="11">MF-1</strain>
    </source>
</reference>
<dbReference type="PANTHER" id="PTHR42902:SF1">
    <property type="entry name" value="MALATE SYNTHASE 1-RELATED"/>
    <property type="match status" value="1"/>
</dbReference>
<dbReference type="InterPro" id="IPR019830">
    <property type="entry name" value="Malate_synthase_CS"/>
</dbReference>
<dbReference type="SUPFAM" id="SSF51645">
    <property type="entry name" value="Malate synthase G"/>
    <property type="match status" value="1"/>
</dbReference>
<dbReference type="InterPro" id="IPR048355">
    <property type="entry name" value="MS_C"/>
</dbReference>
<name>A0A9Q3DVY8_9BASI</name>
<evidence type="ECO:0000259" key="10">
    <source>
        <dbReference type="Pfam" id="PF20659"/>
    </source>
</evidence>
<dbReference type="InterPro" id="IPR006252">
    <property type="entry name" value="Malate_synthA"/>
</dbReference>
<organism evidence="11 12">
    <name type="scientific">Austropuccinia psidii MF-1</name>
    <dbReference type="NCBI Taxonomy" id="1389203"/>
    <lineage>
        <taxon>Eukaryota</taxon>
        <taxon>Fungi</taxon>
        <taxon>Dikarya</taxon>
        <taxon>Basidiomycota</taxon>
        <taxon>Pucciniomycotina</taxon>
        <taxon>Pucciniomycetes</taxon>
        <taxon>Pucciniales</taxon>
        <taxon>Sphaerophragmiaceae</taxon>
        <taxon>Austropuccinia</taxon>
    </lineage>
</organism>